<sequence>MNKLNTQLYFYRGKQLATSRKAAESISLLSGRCMPLAEVDLKGSAVAANLYGVDSLSTIQSERRGSSISYTAFGFLHGAAPPSRLLGFTGQHCQLNGLYLLGGGHRTYSPMLMRFCSADGLSPFGKGGINAYVYCENDPVNYSDPSGRAKLWRSFKKQLTRLTGLSSKVKTYDKGKADGQANGLAKGFSEGHTKGHTEGHTEGHAQGYIDGYAAGRTEGVSEGRIEGHQEGFEAATNGEIQWDKWMMDPAYADQTLQQALDNAYRGEQPYLVAKMYSGSVNDRLKEIYSLARGIPLIRSITMEGSLSYFIDNTFAGGIQDPRRQ</sequence>
<dbReference type="AlphaFoldDB" id="A0AAW6PVQ8"/>
<gene>
    <name evidence="1" type="ORF">P3W50_20105</name>
</gene>
<protein>
    <submittedName>
        <fullName evidence="1">RHS repeat-associated core domain-containing protein</fullName>
    </submittedName>
</protein>
<evidence type="ECO:0000313" key="2">
    <source>
        <dbReference type="Proteomes" id="UP001217741"/>
    </source>
</evidence>
<accession>A0AAW6PVQ8</accession>
<evidence type="ECO:0000313" key="1">
    <source>
        <dbReference type="EMBL" id="MDF3872754.1"/>
    </source>
</evidence>
<dbReference type="NCBIfam" id="TIGR03696">
    <property type="entry name" value="Rhs_assc_core"/>
    <property type="match status" value="1"/>
</dbReference>
<dbReference type="InterPro" id="IPR022385">
    <property type="entry name" value="Rhs_assc_core"/>
</dbReference>
<organism evidence="1 2">
    <name type="scientific">Pseudomonas putida</name>
    <name type="common">Arthrobacter siderocapsulatus</name>
    <dbReference type="NCBI Taxonomy" id="303"/>
    <lineage>
        <taxon>Bacteria</taxon>
        <taxon>Pseudomonadati</taxon>
        <taxon>Pseudomonadota</taxon>
        <taxon>Gammaproteobacteria</taxon>
        <taxon>Pseudomonadales</taxon>
        <taxon>Pseudomonadaceae</taxon>
        <taxon>Pseudomonas</taxon>
    </lineage>
</organism>
<proteinExistence type="predicted"/>
<dbReference type="Proteomes" id="UP001217741">
    <property type="component" value="Unassembled WGS sequence"/>
</dbReference>
<reference evidence="1" key="1">
    <citation type="submission" date="2023-03" db="EMBL/GenBank/DDBJ databases">
        <title>Draft assemblies of triclosan tolerant bacteria isolated from returned activated sludge.</title>
        <authorList>
            <person name="Van Hamelsveld S."/>
        </authorList>
    </citation>
    <scope>NUCLEOTIDE SEQUENCE</scope>
    <source>
        <strain evidence="1">GW210012_S60</strain>
    </source>
</reference>
<comment type="caution">
    <text evidence="1">The sequence shown here is derived from an EMBL/GenBank/DDBJ whole genome shotgun (WGS) entry which is preliminary data.</text>
</comment>
<dbReference type="EMBL" id="JARJLO010000305">
    <property type="protein sequence ID" value="MDF3872754.1"/>
    <property type="molecule type" value="Genomic_DNA"/>
</dbReference>
<dbReference type="Gene3D" id="2.180.10.10">
    <property type="entry name" value="RHS repeat-associated core"/>
    <property type="match status" value="1"/>
</dbReference>
<name>A0AAW6PVQ8_PSEPU</name>
<dbReference type="RefSeq" id="WP_084738481.1">
    <property type="nucleotide sequence ID" value="NZ_BQII01000016.1"/>
</dbReference>